<dbReference type="AlphaFoldDB" id="A0A0A9H8I5"/>
<name>A0A0A9H8I5_ARUDO</name>
<organism evidence="1">
    <name type="scientific">Arundo donax</name>
    <name type="common">Giant reed</name>
    <name type="synonym">Donax arundinaceus</name>
    <dbReference type="NCBI Taxonomy" id="35708"/>
    <lineage>
        <taxon>Eukaryota</taxon>
        <taxon>Viridiplantae</taxon>
        <taxon>Streptophyta</taxon>
        <taxon>Embryophyta</taxon>
        <taxon>Tracheophyta</taxon>
        <taxon>Spermatophyta</taxon>
        <taxon>Magnoliopsida</taxon>
        <taxon>Liliopsida</taxon>
        <taxon>Poales</taxon>
        <taxon>Poaceae</taxon>
        <taxon>PACMAD clade</taxon>
        <taxon>Arundinoideae</taxon>
        <taxon>Arundineae</taxon>
        <taxon>Arundo</taxon>
    </lineage>
</organism>
<dbReference type="EMBL" id="GBRH01166760">
    <property type="protein sequence ID" value="JAE31136.1"/>
    <property type="molecule type" value="Transcribed_RNA"/>
</dbReference>
<proteinExistence type="predicted"/>
<evidence type="ECO:0000313" key="1">
    <source>
        <dbReference type="EMBL" id="JAE31136.1"/>
    </source>
</evidence>
<sequence>MLSSLPGSPNGMNWRKSKVVNYFVLMVPSIPRWYFYARVEFFYSIKVDMVQN</sequence>
<reference evidence="1" key="2">
    <citation type="journal article" date="2015" name="Data Brief">
        <title>Shoot transcriptome of the giant reed, Arundo donax.</title>
        <authorList>
            <person name="Barrero R.A."/>
            <person name="Guerrero F.D."/>
            <person name="Moolhuijzen P."/>
            <person name="Goolsby J.A."/>
            <person name="Tidwell J."/>
            <person name="Bellgard S.E."/>
            <person name="Bellgard M.I."/>
        </authorList>
    </citation>
    <scope>NUCLEOTIDE SEQUENCE</scope>
    <source>
        <tissue evidence="1">Shoot tissue taken approximately 20 cm above the soil surface</tissue>
    </source>
</reference>
<protein>
    <submittedName>
        <fullName evidence="1">Uncharacterized protein</fullName>
    </submittedName>
</protein>
<reference evidence="1" key="1">
    <citation type="submission" date="2014-09" db="EMBL/GenBank/DDBJ databases">
        <authorList>
            <person name="Magalhaes I.L.F."/>
            <person name="Oliveira U."/>
            <person name="Santos F.R."/>
            <person name="Vidigal T.H.D.A."/>
            <person name="Brescovit A.D."/>
            <person name="Santos A.J."/>
        </authorList>
    </citation>
    <scope>NUCLEOTIDE SEQUENCE</scope>
    <source>
        <tissue evidence="1">Shoot tissue taken approximately 20 cm above the soil surface</tissue>
    </source>
</reference>
<accession>A0A0A9H8I5</accession>